<evidence type="ECO:0000256" key="9">
    <source>
        <dbReference type="ARBA" id="ARBA00022840"/>
    </source>
</evidence>
<comment type="similarity">
    <text evidence="2">Belongs to the SUA5 family.</text>
</comment>
<keyword evidence="7" id="KW-0548">Nucleotidyltransferase</keyword>
<evidence type="ECO:0000256" key="2">
    <source>
        <dbReference type="ARBA" id="ARBA00007663"/>
    </source>
</evidence>
<dbReference type="STRING" id="118967.SAMN02745191_0458"/>
<evidence type="ECO:0000256" key="1">
    <source>
        <dbReference type="ARBA" id="ARBA00004496"/>
    </source>
</evidence>
<dbReference type="SUPFAM" id="SSF55821">
    <property type="entry name" value="YrdC/RibB"/>
    <property type="match status" value="1"/>
</dbReference>
<dbReference type="GO" id="GO:0008033">
    <property type="term" value="P:tRNA processing"/>
    <property type="evidence" value="ECO:0007669"/>
    <property type="project" value="UniProtKB-KW"/>
</dbReference>
<dbReference type="GO" id="GO:0005524">
    <property type="term" value="F:ATP binding"/>
    <property type="evidence" value="ECO:0007669"/>
    <property type="project" value="UniProtKB-KW"/>
</dbReference>
<protein>
    <recommendedName>
        <fullName evidence="10">L-threonylcarbamoyladenylate synthase</fullName>
        <ecNumber evidence="3">2.7.7.87</ecNumber>
    </recommendedName>
    <alternativeName>
        <fullName evidence="10">L-threonylcarbamoyladenylate synthase</fullName>
    </alternativeName>
</protein>
<sequence length="202" mass="22207">MSKVISIKDWKTASEIVRQGGLIAFATDTVYGLACRYDNEDAQERLIHCKGRPEEKPFPLVVGSLEQCETLCKLDERSRKIFNAFLPGALTLILKKKESVPNRVNQGKDTLAIRMIEGEGISELIQDVGVPLFLTSANLSGEPVCLDANEVEVRLGDKLDCILDGKHRDAQASTILDCTQSELVVLRQGPITLEDIINKIGG</sequence>
<evidence type="ECO:0000256" key="6">
    <source>
        <dbReference type="ARBA" id="ARBA00022694"/>
    </source>
</evidence>
<dbReference type="PANTHER" id="PTHR17490">
    <property type="entry name" value="SUA5"/>
    <property type="match status" value="1"/>
</dbReference>
<dbReference type="NCBIfam" id="TIGR00057">
    <property type="entry name" value="L-threonylcarbamoyladenylate synthase"/>
    <property type="match status" value="1"/>
</dbReference>
<keyword evidence="4" id="KW-0963">Cytoplasm</keyword>
<dbReference type="InterPro" id="IPR006070">
    <property type="entry name" value="Sua5-like_dom"/>
</dbReference>
<dbReference type="PANTHER" id="PTHR17490:SF16">
    <property type="entry name" value="THREONYLCARBAMOYL-AMP SYNTHASE"/>
    <property type="match status" value="1"/>
</dbReference>
<reference evidence="14" key="1">
    <citation type="submission" date="2017-02" db="EMBL/GenBank/DDBJ databases">
        <authorList>
            <person name="Varghese N."/>
            <person name="Submissions S."/>
        </authorList>
    </citation>
    <scope>NUCLEOTIDE SEQUENCE [LARGE SCALE GENOMIC DNA]</scope>
    <source>
        <strain evidence="14">ATCC 25662</strain>
    </source>
</reference>
<evidence type="ECO:0000256" key="3">
    <source>
        <dbReference type="ARBA" id="ARBA00012584"/>
    </source>
</evidence>
<dbReference type="EC" id="2.7.7.87" evidence="3"/>
<evidence type="ECO:0000259" key="12">
    <source>
        <dbReference type="PROSITE" id="PS51163"/>
    </source>
</evidence>
<dbReference type="OrthoDB" id="9814580at2"/>
<dbReference type="GO" id="GO:0006450">
    <property type="term" value="P:regulation of translational fidelity"/>
    <property type="evidence" value="ECO:0007669"/>
    <property type="project" value="TreeGrafter"/>
</dbReference>
<proteinExistence type="inferred from homology"/>
<dbReference type="GO" id="GO:0000049">
    <property type="term" value="F:tRNA binding"/>
    <property type="evidence" value="ECO:0007669"/>
    <property type="project" value="TreeGrafter"/>
</dbReference>
<accession>A0A1T4KBL8</accession>
<comment type="catalytic activity">
    <reaction evidence="11">
        <text>L-threonine + hydrogencarbonate + ATP = L-threonylcarbamoyladenylate + diphosphate + H2O</text>
        <dbReference type="Rhea" id="RHEA:36407"/>
        <dbReference type="ChEBI" id="CHEBI:15377"/>
        <dbReference type="ChEBI" id="CHEBI:17544"/>
        <dbReference type="ChEBI" id="CHEBI:30616"/>
        <dbReference type="ChEBI" id="CHEBI:33019"/>
        <dbReference type="ChEBI" id="CHEBI:57926"/>
        <dbReference type="ChEBI" id="CHEBI:73682"/>
        <dbReference type="EC" id="2.7.7.87"/>
    </reaction>
</comment>
<gene>
    <name evidence="13" type="ORF">SAMN02745191_0458</name>
</gene>
<evidence type="ECO:0000256" key="7">
    <source>
        <dbReference type="ARBA" id="ARBA00022695"/>
    </source>
</evidence>
<evidence type="ECO:0000256" key="5">
    <source>
        <dbReference type="ARBA" id="ARBA00022679"/>
    </source>
</evidence>
<dbReference type="Gene3D" id="3.90.870.10">
    <property type="entry name" value="DHBP synthase"/>
    <property type="match status" value="1"/>
</dbReference>
<dbReference type="PROSITE" id="PS51163">
    <property type="entry name" value="YRDC"/>
    <property type="match status" value="1"/>
</dbReference>
<dbReference type="GO" id="GO:0061710">
    <property type="term" value="F:L-threonylcarbamoyladenylate synthase"/>
    <property type="evidence" value="ECO:0007669"/>
    <property type="project" value="UniProtKB-EC"/>
</dbReference>
<keyword evidence="6" id="KW-0819">tRNA processing</keyword>
<dbReference type="InterPro" id="IPR050156">
    <property type="entry name" value="TC-AMP_synthase_SUA5"/>
</dbReference>
<keyword evidence="5" id="KW-0808">Transferase</keyword>
<organism evidence="13 14">
    <name type="scientific">Anaerorhabdus furcosa</name>
    <dbReference type="NCBI Taxonomy" id="118967"/>
    <lineage>
        <taxon>Bacteria</taxon>
        <taxon>Bacillati</taxon>
        <taxon>Bacillota</taxon>
        <taxon>Erysipelotrichia</taxon>
        <taxon>Erysipelotrichales</taxon>
        <taxon>Erysipelotrichaceae</taxon>
        <taxon>Anaerorhabdus</taxon>
    </lineage>
</organism>
<dbReference type="Pfam" id="PF01300">
    <property type="entry name" value="Sua5_yciO_yrdC"/>
    <property type="match status" value="1"/>
</dbReference>
<keyword evidence="8" id="KW-0547">Nucleotide-binding</keyword>
<dbReference type="AlphaFoldDB" id="A0A1T4KBL8"/>
<dbReference type="GO" id="GO:0005737">
    <property type="term" value="C:cytoplasm"/>
    <property type="evidence" value="ECO:0007669"/>
    <property type="project" value="UniProtKB-SubCell"/>
</dbReference>
<dbReference type="Proteomes" id="UP000243297">
    <property type="component" value="Unassembled WGS sequence"/>
</dbReference>
<dbReference type="RefSeq" id="WP_078710896.1">
    <property type="nucleotide sequence ID" value="NZ_FUWY01000001.1"/>
</dbReference>
<dbReference type="EMBL" id="FUWY01000001">
    <property type="protein sequence ID" value="SJZ39834.1"/>
    <property type="molecule type" value="Genomic_DNA"/>
</dbReference>
<keyword evidence="14" id="KW-1185">Reference proteome</keyword>
<evidence type="ECO:0000256" key="10">
    <source>
        <dbReference type="ARBA" id="ARBA00029774"/>
    </source>
</evidence>
<comment type="subcellular location">
    <subcellularLocation>
        <location evidence="1">Cytoplasm</location>
    </subcellularLocation>
</comment>
<dbReference type="InterPro" id="IPR017945">
    <property type="entry name" value="DHBP_synth_RibB-like_a/b_dom"/>
</dbReference>
<evidence type="ECO:0000256" key="8">
    <source>
        <dbReference type="ARBA" id="ARBA00022741"/>
    </source>
</evidence>
<dbReference type="GO" id="GO:0003725">
    <property type="term" value="F:double-stranded RNA binding"/>
    <property type="evidence" value="ECO:0007669"/>
    <property type="project" value="InterPro"/>
</dbReference>
<evidence type="ECO:0000256" key="11">
    <source>
        <dbReference type="ARBA" id="ARBA00048366"/>
    </source>
</evidence>
<evidence type="ECO:0000313" key="14">
    <source>
        <dbReference type="Proteomes" id="UP000243297"/>
    </source>
</evidence>
<feature type="domain" description="YrdC-like" evidence="12">
    <location>
        <begin position="7"/>
        <end position="191"/>
    </location>
</feature>
<keyword evidence="9" id="KW-0067">ATP-binding</keyword>
<evidence type="ECO:0000256" key="4">
    <source>
        <dbReference type="ARBA" id="ARBA00022490"/>
    </source>
</evidence>
<evidence type="ECO:0000313" key="13">
    <source>
        <dbReference type="EMBL" id="SJZ39834.1"/>
    </source>
</evidence>
<name>A0A1T4KBL8_9FIRM</name>